<evidence type="ECO:0000313" key="4">
    <source>
        <dbReference type="Proteomes" id="UP001527925"/>
    </source>
</evidence>
<organism evidence="2 4">
    <name type="scientific">Polyrhizophydium stewartii</name>
    <dbReference type="NCBI Taxonomy" id="2732419"/>
    <lineage>
        <taxon>Eukaryota</taxon>
        <taxon>Fungi</taxon>
        <taxon>Fungi incertae sedis</taxon>
        <taxon>Chytridiomycota</taxon>
        <taxon>Chytridiomycota incertae sedis</taxon>
        <taxon>Chytridiomycetes</taxon>
        <taxon>Rhizophydiales</taxon>
        <taxon>Rhizophydiales incertae sedis</taxon>
        <taxon>Polyrhizophydium</taxon>
    </lineage>
</organism>
<dbReference type="EMBL" id="JADGIZ020000083">
    <property type="protein sequence ID" value="KAL2911933.1"/>
    <property type="molecule type" value="Genomic_DNA"/>
</dbReference>
<comment type="caution">
    <text evidence="2">The sequence shown here is derived from an EMBL/GenBank/DDBJ whole genome shotgun (WGS) entry which is preliminary data.</text>
</comment>
<keyword evidence="1" id="KW-1133">Transmembrane helix</keyword>
<feature type="transmembrane region" description="Helical" evidence="1">
    <location>
        <begin position="35"/>
        <end position="53"/>
    </location>
</feature>
<keyword evidence="1" id="KW-0812">Transmembrane</keyword>
<name>A0ABR4MUY1_9FUNG</name>
<sequence length="186" mass="19810">MGLSALDVVALSYSALVVVLSLVQLRSLPALPPSLFSRLVVALSLSIPAYMVGNALRVYVPALHEPPSAPVGNVPICINITLAILAQLEFLRLLAPLLPIVPPRALPIAQVVAGVLCAVYVASELQPLLPESWRAGIEVYWHAFIWLLGAYDTAVQARYMAIIGLAMTVLASVFEPSPAALVYAFS</sequence>
<accession>A0ABR4MUY1</accession>
<feature type="transmembrane region" description="Helical" evidence="1">
    <location>
        <begin position="161"/>
        <end position="185"/>
    </location>
</feature>
<gene>
    <name evidence="3" type="ORF">HK105_208597</name>
    <name evidence="2" type="ORF">HK105_209479</name>
</gene>
<proteinExistence type="predicted"/>
<dbReference type="EMBL" id="JADGIZ020000208">
    <property type="protein sequence ID" value="KAL2911069.1"/>
    <property type="molecule type" value="Genomic_DNA"/>
</dbReference>
<feature type="transmembrane region" description="Helical" evidence="1">
    <location>
        <begin position="105"/>
        <end position="123"/>
    </location>
</feature>
<feature type="transmembrane region" description="Helical" evidence="1">
    <location>
        <begin position="6"/>
        <end position="23"/>
    </location>
</feature>
<evidence type="ECO:0000313" key="2">
    <source>
        <dbReference type="EMBL" id="KAL2911069.1"/>
    </source>
</evidence>
<dbReference type="Proteomes" id="UP001527925">
    <property type="component" value="Unassembled WGS sequence"/>
</dbReference>
<keyword evidence="1" id="KW-0472">Membrane</keyword>
<feature type="transmembrane region" description="Helical" evidence="1">
    <location>
        <begin position="73"/>
        <end position="93"/>
    </location>
</feature>
<protein>
    <submittedName>
        <fullName evidence="2">Uncharacterized protein</fullName>
    </submittedName>
</protein>
<reference evidence="2 4" key="1">
    <citation type="submission" date="2023-09" db="EMBL/GenBank/DDBJ databases">
        <title>Pangenome analysis of Batrachochytrium dendrobatidis and related Chytrids.</title>
        <authorList>
            <person name="Yacoub M.N."/>
            <person name="Stajich J.E."/>
            <person name="James T.Y."/>
        </authorList>
    </citation>
    <scope>NUCLEOTIDE SEQUENCE [LARGE SCALE GENOMIC DNA]</scope>
    <source>
        <strain evidence="2 4">JEL0888</strain>
    </source>
</reference>
<evidence type="ECO:0000256" key="1">
    <source>
        <dbReference type="SAM" id="Phobius"/>
    </source>
</evidence>
<keyword evidence="4" id="KW-1185">Reference proteome</keyword>
<evidence type="ECO:0000313" key="3">
    <source>
        <dbReference type="EMBL" id="KAL2911933.1"/>
    </source>
</evidence>